<dbReference type="Proteomes" id="UP001336122">
    <property type="component" value="Unassembled WGS sequence"/>
</dbReference>
<protein>
    <recommendedName>
        <fullName evidence="3">Phage protein</fullName>
    </recommendedName>
</protein>
<evidence type="ECO:0008006" key="3">
    <source>
        <dbReference type="Google" id="ProtNLM"/>
    </source>
</evidence>
<name>A0ABU6PCC0_9BACI</name>
<dbReference type="EMBL" id="JARTIK010000004">
    <property type="protein sequence ID" value="MED4678471.1"/>
    <property type="molecule type" value="Genomic_DNA"/>
</dbReference>
<organism evidence="1 2">
    <name type="scientific">Bacillus nitratireducens</name>
    <dbReference type="NCBI Taxonomy" id="2026193"/>
    <lineage>
        <taxon>Bacteria</taxon>
        <taxon>Bacillati</taxon>
        <taxon>Bacillota</taxon>
        <taxon>Bacilli</taxon>
        <taxon>Bacillales</taxon>
        <taxon>Bacillaceae</taxon>
        <taxon>Bacillus</taxon>
        <taxon>Bacillus cereus group</taxon>
    </lineage>
</organism>
<dbReference type="RefSeq" id="WP_098452954.1">
    <property type="nucleotide sequence ID" value="NZ_JARTIK010000004.1"/>
</dbReference>
<sequence length="129" mass="14745">MARLSDLVNVNINRNTIKIQGVQIPVIFSMTSFAYIQEAYGKEYHIFEKELHDMLKTGSVVVGTKETKLMYTLIYGMMRSAGTECTPQEVESSIPLSDLQHVFQSALDIFNNQNFQSSDMEKLKKDEKK</sequence>
<keyword evidence="2" id="KW-1185">Reference proteome</keyword>
<proteinExistence type="predicted"/>
<evidence type="ECO:0000313" key="2">
    <source>
        <dbReference type="Proteomes" id="UP001336122"/>
    </source>
</evidence>
<gene>
    <name evidence="1" type="ORF">P9485_11435</name>
</gene>
<evidence type="ECO:0000313" key="1">
    <source>
        <dbReference type="EMBL" id="MED4678471.1"/>
    </source>
</evidence>
<comment type="caution">
    <text evidence="1">The sequence shown here is derived from an EMBL/GenBank/DDBJ whole genome shotgun (WGS) entry which is preliminary data.</text>
</comment>
<accession>A0ABU6PCC0</accession>
<reference evidence="1 2" key="1">
    <citation type="submission" date="2023-03" db="EMBL/GenBank/DDBJ databases">
        <title>Bacillus Genome Sequencing.</title>
        <authorList>
            <person name="Dunlap C."/>
        </authorList>
    </citation>
    <scope>NUCLEOTIDE SEQUENCE [LARGE SCALE GENOMIC DNA]</scope>
    <source>
        <strain evidence="1 2">NRS-319</strain>
    </source>
</reference>